<keyword evidence="1" id="KW-1133">Transmembrane helix</keyword>
<reference evidence="2" key="1">
    <citation type="journal article" date="2012" name="Nat. Genet.">
        <title>Whole-genome sequence of Schistosoma haematobium.</title>
        <authorList>
            <person name="Young N.D."/>
            <person name="Jex A.R."/>
            <person name="Li B."/>
            <person name="Liu S."/>
            <person name="Yang L."/>
            <person name="Xiong Z."/>
            <person name="Li Y."/>
            <person name="Cantacessi C."/>
            <person name="Hall R.S."/>
            <person name="Xu X."/>
            <person name="Chen F."/>
            <person name="Wu X."/>
            <person name="Zerlotini A."/>
            <person name="Oliveira G."/>
            <person name="Hofmann A."/>
            <person name="Zhang G."/>
            <person name="Fang X."/>
            <person name="Kang Y."/>
            <person name="Campbell B.E."/>
            <person name="Loukas A."/>
            <person name="Ranganathan S."/>
            <person name="Rollinson D."/>
            <person name="Rinaldi G."/>
            <person name="Brindley P.J."/>
            <person name="Yang H."/>
            <person name="Wang J."/>
            <person name="Wang J."/>
            <person name="Gasser R.B."/>
        </authorList>
    </citation>
    <scope>NUCLEOTIDE SEQUENCE [LARGE SCALE GENOMIC DNA]</scope>
</reference>
<feature type="transmembrane region" description="Helical" evidence="1">
    <location>
        <begin position="6"/>
        <end position="28"/>
    </location>
</feature>
<feature type="non-terminal residue" evidence="2">
    <location>
        <position position="71"/>
    </location>
</feature>
<dbReference type="AlphaFoldDB" id="A0A094ZPD8"/>
<organism evidence="2">
    <name type="scientific">Schistosoma haematobium</name>
    <name type="common">Blood fluke</name>
    <dbReference type="NCBI Taxonomy" id="6185"/>
    <lineage>
        <taxon>Eukaryota</taxon>
        <taxon>Metazoa</taxon>
        <taxon>Spiralia</taxon>
        <taxon>Lophotrochozoa</taxon>
        <taxon>Platyhelminthes</taxon>
        <taxon>Trematoda</taxon>
        <taxon>Digenea</taxon>
        <taxon>Strigeidida</taxon>
        <taxon>Schistosomatoidea</taxon>
        <taxon>Schistosomatidae</taxon>
        <taxon>Schistosoma</taxon>
    </lineage>
</organism>
<feature type="non-terminal residue" evidence="2">
    <location>
        <position position="1"/>
    </location>
</feature>
<gene>
    <name evidence="2" type="ORF">MS3_03104</name>
</gene>
<proteinExistence type="predicted"/>
<evidence type="ECO:0000256" key="1">
    <source>
        <dbReference type="SAM" id="Phobius"/>
    </source>
</evidence>
<sequence>FLVFLLIIRCQTYMINLLYFHRFIVYLYTDKHIYNLISQYLLIFSLFLVMAAMGLTITIMMIMFAIIFFLN</sequence>
<feature type="transmembrane region" description="Helical" evidence="1">
    <location>
        <begin position="40"/>
        <end position="70"/>
    </location>
</feature>
<keyword evidence="1" id="KW-0472">Membrane</keyword>
<keyword evidence="1" id="KW-0812">Transmembrane</keyword>
<protein>
    <submittedName>
        <fullName evidence="2">Uncharacterized protein</fullName>
    </submittedName>
</protein>
<accession>A0A094ZPD8</accession>
<evidence type="ECO:0000313" key="2">
    <source>
        <dbReference type="EMBL" id="KGB34879.1"/>
    </source>
</evidence>
<dbReference type="EMBL" id="KL250640">
    <property type="protein sequence ID" value="KGB34879.1"/>
    <property type="molecule type" value="Genomic_DNA"/>
</dbReference>
<name>A0A094ZPD8_SCHHA</name>